<dbReference type="PANTHER" id="PTHR18964">
    <property type="entry name" value="ROK (REPRESSOR, ORF, KINASE) FAMILY"/>
    <property type="match status" value="1"/>
</dbReference>
<dbReference type="PANTHER" id="PTHR18964:SF169">
    <property type="entry name" value="N-ACETYLMANNOSAMINE KINASE"/>
    <property type="match status" value="1"/>
</dbReference>
<dbReference type="SUPFAM" id="SSF53067">
    <property type="entry name" value="Actin-like ATPase domain"/>
    <property type="match status" value="1"/>
</dbReference>
<dbReference type="EC" id="2.7.1.2" evidence="2"/>
<organism evidence="2 3">
    <name type="scientific">Microbacterium pseudoresistens</name>
    <dbReference type="NCBI Taxonomy" id="640634"/>
    <lineage>
        <taxon>Bacteria</taxon>
        <taxon>Bacillati</taxon>
        <taxon>Actinomycetota</taxon>
        <taxon>Actinomycetes</taxon>
        <taxon>Micrococcales</taxon>
        <taxon>Microbacteriaceae</taxon>
        <taxon>Microbacterium</taxon>
    </lineage>
</organism>
<dbReference type="InterPro" id="IPR000600">
    <property type="entry name" value="ROK"/>
</dbReference>
<dbReference type="RefSeq" id="WP_179430988.1">
    <property type="nucleotide sequence ID" value="NZ_BAABLC010000005.1"/>
</dbReference>
<proteinExistence type="inferred from homology"/>
<keyword evidence="2" id="KW-0418">Kinase</keyword>
<dbReference type="Pfam" id="PF00480">
    <property type="entry name" value="ROK"/>
    <property type="match status" value="1"/>
</dbReference>
<evidence type="ECO:0000313" key="2">
    <source>
        <dbReference type="EMBL" id="NYD53449.1"/>
    </source>
</evidence>
<comment type="caution">
    <text evidence="2">The sequence shown here is derived from an EMBL/GenBank/DDBJ whole genome shotgun (WGS) entry which is preliminary data.</text>
</comment>
<reference evidence="2 3" key="1">
    <citation type="submission" date="2020-07" db="EMBL/GenBank/DDBJ databases">
        <title>Sequencing the genomes of 1000 actinobacteria strains.</title>
        <authorList>
            <person name="Klenk H.-P."/>
        </authorList>
    </citation>
    <scope>NUCLEOTIDE SEQUENCE [LARGE SCALE GENOMIC DNA]</scope>
    <source>
        <strain evidence="2 3">DSM 22185</strain>
    </source>
</reference>
<dbReference type="GO" id="GO:0004340">
    <property type="term" value="F:glucokinase activity"/>
    <property type="evidence" value="ECO:0007669"/>
    <property type="project" value="UniProtKB-EC"/>
</dbReference>
<sequence length="305" mass="30235">MSLILGVDIGGTKIAAGVVDDDGEILDRRVCPTPSRKGGSAVIAAVLAVTLSLREANPIHAIGVGSAGVIDPSNGSVLSATDSIADWAGTPLRGLLHEAAGLPVAVCNDVHAHALGEAVHGAGRGHRSMIMMAVGTGLGGAHVVDGAMFTGVHGAAGHFGHIPVDGAEGVVCPCGRTGHLESICSGPALFALYRSLGGDPAVPGAPEILARVEDDPVAADAVARSATALGRVAGGLVNALDADAVVLSGGLGLAADPWWSSMEAALRATTIPLLSEVPALRAELGNDAAIVGAAHHARSVMEGPR</sequence>
<accession>A0A7Y9ETF9</accession>
<dbReference type="InterPro" id="IPR043129">
    <property type="entry name" value="ATPase_NBD"/>
</dbReference>
<protein>
    <submittedName>
        <fullName evidence="2">Glucokinase</fullName>
        <ecNumber evidence="2">2.7.1.2</ecNumber>
    </submittedName>
</protein>
<keyword evidence="2" id="KW-0808">Transferase</keyword>
<dbReference type="CDD" id="cd24068">
    <property type="entry name" value="ASKHA_NBD_ROK_FnNanK-like"/>
    <property type="match status" value="1"/>
</dbReference>
<dbReference type="Proteomes" id="UP000552045">
    <property type="component" value="Unassembled WGS sequence"/>
</dbReference>
<dbReference type="AlphaFoldDB" id="A0A7Y9ETF9"/>
<evidence type="ECO:0000313" key="3">
    <source>
        <dbReference type="Proteomes" id="UP000552045"/>
    </source>
</evidence>
<gene>
    <name evidence="2" type="ORF">BKA02_000504</name>
</gene>
<dbReference type="EMBL" id="JACCBH010000001">
    <property type="protein sequence ID" value="NYD53449.1"/>
    <property type="molecule type" value="Genomic_DNA"/>
</dbReference>
<name>A0A7Y9ETF9_9MICO</name>
<evidence type="ECO:0000256" key="1">
    <source>
        <dbReference type="ARBA" id="ARBA00006479"/>
    </source>
</evidence>
<dbReference type="Gene3D" id="3.30.420.40">
    <property type="match status" value="2"/>
</dbReference>
<keyword evidence="3" id="KW-1185">Reference proteome</keyword>
<comment type="similarity">
    <text evidence="1">Belongs to the ROK (NagC/XylR) family.</text>
</comment>